<evidence type="ECO:0000313" key="3">
    <source>
        <dbReference type="Proteomes" id="UP000245884"/>
    </source>
</evidence>
<evidence type="ECO:0000256" key="1">
    <source>
        <dbReference type="SAM" id="MobiDB-lite"/>
    </source>
</evidence>
<organism evidence="2 3">
    <name type="scientific">Jaminaea rosea</name>
    <dbReference type="NCBI Taxonomy" id="1569628"/>
    <lineage>
        <taxon>Eukaryota</taxon>
        <taxon>Fungi</taxon>
        <taxon>Dikarya</taxon>
        <taxon>Basidiomycota</taxon>
        <taxon>Ustilaginomycotina</taxon>
        <taxon>Exobasidiomycetes</taxon>
        <taxon>Microstromatales</taxon>
        <taxon>Microstromatales incertae sedis</taxon>
        <taxon>Jaminaea</taxon>
    </lineage>
</organism>
<keyword evidence="3" id="KW-1185">Reference proteome</keyword>
<dbReference type="OrthoDB" id="10685334at2759"/>
<proteinExistence type="predicted"/>
<feature type="region of interest" description="Disordered" evidence="1">
    <location>
        <begin position="368"/>
        <end position="402"/>
    </location>
</feature>
<feature type="region of interest" description="Disordered" evidence="1">
    <location>
        <begin position="39"/>
        <end position="62"/>
    </location>
</feature>
<dbReference type="EMBL" id="KZ819663">
    <property type="protein sequence ID" value="PWN29677.1"/>
    <property type="molecule type" value="Genomic_DNA"/>
</dbReference>
<evidence type="ECO:0000313" key="2">
    <source>
        <dbReference type="EMBL" id="PWN29677.1"/>
    </source>
</evidence>
<sequence length="402" mass="41614">MSIDAHAEGPSVEATSPSLLATTFISQQTLAPHLSISITQPTPSPQLGPIAPSSPTKTVRRSKSVSFAADIAPNMTQLATHRPSLPALSTSSSRRAQLALLAEQASLAAVGTSSLRIARAQSIVLDEAVKSAMGQAAQTKAEEGSVASTSSQPQRDPAWEQAFSSSDFLSSASSLAQMFHVQEQSRRDWAGQALALQRRRHTVASDRLFSAGRKNGKAAAKRRANDSDEDGESNNELLTASDANKKRRFTAADAASAKGKDRRVSFVVKEEEAADSSVDTTATEASSQAVERASSAARPAGSGSLANVLASFETLLDYRQRACAGLAELARSADEMDTFRSGAAIAPPIVAAVASTAVSAVAAVVGSKDAPASKLEEVEDGSSPTSSVFESSEEGSTPAVAA</sequence>
<dbReference type="AlphaFoldDB" id="A0A316UWI9"/>
<dbReference type="GeneID" id="37027331"/>
<accession>A0A316UWI9</accession>
<gene>
    <name evidence="2" type="ORF">BDZ90DRAFT_230539</name>
</gene>
<dbReference type="RefSeq" id="XP_025364289.1">
    <property type="nucleotide sequence ID" value="XM_025505508.1"/>
</dbReference>
<protein>
    <submittedName>
        <fullName evidence="2">Uncharacterized protein</fullName>
    </submittedName>
</protein>
<reference evidence="2 3" key="1">
    <citation type="journal article" date="2018" name="Mol. Biol. Evol.">
        <title>Broad Genomic Sampling Reveals a Smut Pathogenic Ancestry of the Fungal Clade Ustilaginomycotina.</title>
        <authorList>
            <person name="Kijpornyongpan T."/>
            <person name="Mondo S.J."/>
            <person name="Barry K."/>
            <person name="Sandor L."/>
            <person name="Lee J."/>
            <person name="Lipzen A."/>
            <person name="Pangilinan J."/>
            <person name="LaButti K."/>
            <person name="Hainaut M."/>
            <person name="Henrissat B."/>
            <person name="Grigoriev I.V."/>
            <person name="Spatafora J.W."/>
            <person name="Aime M.C."/>
        </authorList>
    </citation>
    <scope>NUCLEOTIDE SEQUENCE [LARGE SCALE GENOMIC DNA]</scope>
    <source>
        <strain evidence="2 3">MCA 5214</strain>
    </source>
</reference>
<dbReference type="Proteomes" id="UP000245884">
    <property type="component" value="Unassembled WGS sequence"/>
</dbReference>
<feature type="region of interest" description="Disordered" evidence="1">
    <location>
        <begin position="135"/>
        <end position="159"/>
    </location>
</feature>
<feature type="region of interest" description="Disordered" evidence="1">
    <location>
        <begin position="205"/>
        <end position="244"/>
    </location>
</feature>
<name>A0A316UWI9_9BASI</name>